<feature type="domain" description="AB hydrolase-1" evidence="3">
    <location>
        <begin position="74"/>
        <end position="184"/>
    </location>
</feature>
<dbReference type="GO" id="GO:0052689">
    <property type="term" value="F:carboxylic ester hydrolase activity"/>
    <property type="evidence" value="ECO:0007669"/>
    <property type="project" value="UniProtKB-ARBA"/>
</dbReference>
<sequence length="312" mass="33781">MNAWFVALIATSVALIAFRFAVRRGLAPTRVPHERTPADLGLGFDVVHIPTARNKRLHAWLVPAEGVEPAPAALVIHGWGGNAAMMLPIVPALHAAGFAVLLIDARCHGHSDEDDFTSLPRFAEDIDHALAWLQQCKHADPRRIALVGHSVGAGAVLLAASRRDDVSAVVSLAAFSHPVAMMRRFLAHKRVPFLPIGWLVLRYVEHVIGHRFDDIAPVTSISRIRCPTLLVHGAEDTTVPPSEAALIHAARRGEHVRLRIIAGSHDDFGDPKDIAGEIVALTTFLRDALNRAGNALPLEQSETSGQIISPRN</sequence>
<feature type="non-terminal residue" evidence="4">
    <location>
        <position position="312"/>
    </location>
</feature>
<keyword evidence="1 4" id="KW-0378">Hydrolase</keyword>
<accession>A0A972JCH4</accession>
<dbReference type="Proteomes" id="UP000599523">
    <property type="component" value="Unassembled WGS sequence"/>
</dbReference>
<reference evidence="4" key="1">
    <citation type="submission" date="2019-12" db="EMBL/GenBank/DDBJ databases">
        <title>Comparative genomics gives insights into the taxonomy of the Azoarcus-Aromatoleum group and reveals separate origins of nif in the plant-associated Azoarcus and non-plant-associated Aromatoleum sub-groups.</title>
        <authorList>
            <person name="Lafos M."/>
            <person name="Maluk M."/>
            <person name="Batista M."/>
            <person name="Junghare M."/>
            <person name="Carmona M."/>
            <person name="Faoro H."/>
            <person name="Cruz L.M."/>
            <person name="Battistoni F."/>
            <person name="De Souza E."/>
            <person name="Pedrosa F."/>
            <person name="Chen W.-M."/>
            <person name="Poole P.S."/>
            <person name="Dixon R.A."/>
            <person name="James E.K."/>
        </authorList>
    </citation>
    <scope>NUCLEOTIDE SEQUENCE</scope>
    <source>
        <strain evidence="4">NSC3</strain>
    </source>
</reference>
<dbReference type="InterPro" id="IPR029058">
    <property type="entry name" value="AB_hydrolase_fold"/>
</dbReference>
<dbReference type="PANTHER" id="PTHR22946">
    <property type="entry name" value="DIENELACTONE HYDROLASE DOMAIN-CONTAINING PROTEIN-RELATED"/>
    <property type="match status" value="1"/>
</dbReference>
<dbReference type="EMBL" id="WTVM01000230">
    <property type="protein sequence ID" value="NMG05183.1"/>
    <property type="molecule type" value="Genomic_DNA"/>
</dbReference>
<dbReference type="InterPro" id="IPR000073">
    <property type="entry name" value="AB_hydrolase_1"/>
</dbReference>
<dbReference type="AlphaFoldDB" id="A0A972JCH4"/>
<organism evidence="4 5">
    <name type="scientific">Azoarcus taiwanensis</name>
    <dbReference type="NCBI Taxonomy" id="666964"/>
    <lineage>
        <taxon>Bacteria</taxon>
        <taxon>Pseudomonadati</taxon>
        <taxon>Pseudomonadota</taxon>
        <taxon>Betaproteobacteria</taxon>
        <taxon>Rhodocyclales</taxon>
        <taxon>Zoogloeaceae</taxon>
        <taxon>Azoarcus</taxon>
    </lineage>
</organism>
<evidence type="ECO:0000256" key="2">
    <source>
        <dbReference type="ARBA" id="ARBA00038115"/>
    </source>
</evidence>
<dbReference type="PANTHER" id="PTHR22946:SF9">
    <property type="entry name" value="POLYKETIDE TRANSFERASE AF380"/>
    <property type="match status" value="1"/>
</dbReference>
<comment type="caution">
    <text evidence="4">The sequence shown here is derived from an EMBL/GenBank/DDBJ whole genome shotgun (WGS) entry which is preliminary data.</text>
</comment>
<dbReference type="InterPro" id="IPR050261">
    <property type="entry name" value="FrsA_esterase"/>
</dbReference>
<name>A0A972JCH4_9RHOO</name>
<proteinExistence type="inferred from homology"/>
<comment type="similarity">
    <text evidence="2">Belongs to the AB hydrolase superfamily. FUS2 hydrolase family.</text>
</comment>
<evidence type="ECO:0000259" key="3">
    <source>
        <dbReference type="Pfam" id="PF00561"/>
    </source>
</evidence>
<evidence type="ECO:0000256" key="1">
    <source>
        <dbReference type="ARBA" id="ARBA00022801"/>
    </source>
</evidence>
<dbReference type="SUPFAM" id="SSF53474">
    <property type="entry name" value="alpha/beta-Hydrolases"/>
    <property type="match status" value="1"/>
</dbReference>
<evidence type="ECO:0000313" key="5">
    <source>
        <dbReference type="Proteomes" id="UP000599523"/>
    </source>
</evidence>
<evidence type="ECO:0000313" key="4">
    <source>
        <dbReference type="EMBL" id="NMG05183.1"/>
    </source>
</evidence>
<gene>
    <name evidence="4" type="ORF">GPA21_19790</name>
</gene>
<protein>
    <submittedName>
        <fullName evidence="4">Alpha/beta fold hydrolase</fullName>
    </submittedName>
</protein>
<dbReference type="Gene3D" id="3.40.50.1820">
    <property type="entry name" value="alpha/beta hydrolase"/>
    <property type="match status" value="1"/>
</dbReference>
<dbReference type="RefSeq" id="WP_168989787.1">
    <property type="nucleotide sequence ID" value="NZ_CAWPHM010000145.1"/>
</dbReference>
<dbReference type="Pfam" id="PF00561">
    <property type="entry name" value="Abhydrolase_1"/>
    <property type="match status" value="1"/>
</dbReference>
<keyword evidence="5" id="KW-1185">Reference proteome</keyword>